<dbReference type="AlphaFoldDB" id="A0A9P7BXM0"/>
<keyword evidence="2" id="KW-1185">Reference proteome</keyword>
<reference evidence="1" key="1">
    <citation type="journal article" date="2020" name="Microb. Genom.">
        <title>Genetic diversity of clinical and environmental Mucorales isolates obtained from an investigation of mucormycosis cases among solid organ transplant recipients.</title>
        <authorList>
            <person name="Nguyen M.H."/>
            <person name="Kaul D."/>
            <person name="Muto C."/>
            <person name="Cheng S.J."/>
            <person name="Richter R.A."/>
            <person name="Bruno V.M."/>
            <person name="Liu G."/>
            <person name="Beyhan S."/>
            <person name="Sundermann A.J."/>
            <person name="Mounaud S."/>
            <person name="Pasculle A.W."/>
            <person name="Nierman W.C."/>
            <person name="Driscoll E."/>
            <person name="Cumbie R."/>
            <person name="Clancy C.J."/>
            <person name="Dupont C.L."/>
        </authorList>
    </citation>
    <scope>NUCLEOTIDE SEQUENCE</scope>
    <source>
        <strain evidence="1">GL11</strain>
    </source>
</reference>
<evidence type="ECO:0000313" key="2">
    <source>
        <dbReference type="Proteomes" id="UP000716291"/>
    </source>
</evidence>
<accession>A0A9P7BXM0</accession>
<proteinExistence type="predicted"/>
<comment type="caution">
    <text evidence="1">The sequence shown here is derived from an EMBL/GenBank/DDBJ whole genome shotgun (WGS) entry which is preliminary data.</text>
</comment>
<dbReference type="OrthoDB" id="2223308at2759"/>
<dbReference type="EMBL" id="JAANQT010000026">
    <property type="protein sequence ID" value="KAG1315725.1"/>
    <property type="molecule type" value="Genomic_DNA"/>
</dbReference>
<dbReference type="Proteomes" id="UP000716291">
    <property type="component" value="Unassembled WGS sequence"/>
</dbReference>
<organism evidence="1 2">
    <name type="scientific">Rhizopus oryzae</name>
    <name type="common">Mucormycosis agent</name>
    <name type="synonym">Rhizopus arrhizus var. delemar</name>
    <dbReference type="NCBI Taxonomy" id="64495"/>
    <lineage>
        <taxon>Eukaryota</taxon>
        <taxon>Fungi</taxon>
        <taxon>Fungi incertae sedis</taxon>
        <taxon>Mucoromycota</taxon>
        <taxon>Mucoromycotina</taxon>
        <taxon>Mucoromycetes</taxon>
        <taxon>Mucorales</taxon>
        <taxon>Mucorineae</taxon>
        <taxon>Rhizopodaceae</taxon>
        <taxon>Rhizopus</taxon>
    </lineage>
</organism>
<gene>
    <name evidence="1" type="ORF">G6F64_000442</name>
</gene>
<protein>
    <submittedName>
        <fullName evidence="1">Uncharacterized protein</fullName>
    </submittedName>
</protein>
<name>A0A9P7BXM0_RHIOR</name>
<evidence type="ECO:0000313" key="1">
    <source>
        <dbReference type="EMBL" id="KAG1315725.1"/>
    </source>
</evidence>
<sequence length="221" mass="25199">MEALTTEQLVNTMVSSASCTKMVWQWEESDYLTLEEKPTDDVAKYDYKKGKQMQRNMLTLWSKRLNSNVLVSELEAVTCQWEQRKLTVFGTRMLPSGQFITYKKCTAHISSLSGCYAAAARLLQVVLSAKRLVTLNHMKLITMTQVIEKYSNDNLDFSVNTDQEFITYYGSSQESEDSAKEKEEPGYIHEALSKLKSVKHPDSIISGGDWEQLIIDDVNQV</sequence>